<keyword evidence="2" id="KW-1185">Reference proteome</keyword>
<dbReference type="AlphaFoldDB" id="A0A939G9H6"/>
<organism evidence="1 2">
    <name type="scientific">Fibrella aquatilis</name>
    <dbReference type="NCBI Taxonomy" id="2817059"/>
    <lineage>
        <taxon>Bacteria</taxon>
        <taxon>Pseudomonadati</taxon>
        <taxon>Bacteroidota</taxon>
        <taxon>Cytophagia</taxon>
        <taxon>Cytophagales</taxon>
        <taxon>Spirosomataceae</taxon>
        <taxon>Fibrella</taxon>
    </lineage>
</organism>
<protein>
    <recommendedName>
        <fullName evidence="3">Restriction endonuclease type IV Mrr domain-containing protein</fullName>
    </recommendedName>
</protein>
<proteinExistence type="predicted"/>
<evidence type="ECO:0008006" key="3">
    <source>
        <dbReference type="Google" id="ProtNLM"/>
    </source>
</evidence>
<dbReference type="EMBL" id="JAFMYU010000013">
    <property type="protein sequence ID" value="MBO0932582.1"/>
    <property type="molecule type" value="Genomic_DNA"/>
</dbReference>
<evidence type="ECO:0000313" key="2">
    <source>
        <dbReference type="Proteomes" id="UP000664795"/>
    </source>
</evidence>
<name>A0A939G9H6_9BACT</name>
<evidence type="ECO:0000313" key="1">
    <source>
        <dbReference type="EMBL" id="MBO0932582.1"/>
    </source>
</evidence>
<dbReference type="RefSeq" id="WP_207336547.1">
    <property type="nucleotide sequence ID" value="NZ_JAFMYU010000013.1"/>
</dbReference>
<comment type="caution">
    <text evidence="1">The sequence shown here is derived from an EMBL/GenBank/DDBJ whole genome shotgun (WGS) entry which is preliminary data.</text>
</comment>
<accession>A0A939G9H6</accession>
<gene>
    <name evidence="1" type="ORF">J2I48_16350</name>
</gene>
<dbReference type="Proteomes" id="UP000664795">
    <property type="component" value="Unassembled WGS sequence"/>
</dbReference>
<sequence>MLWRLHIKPDWSKGKTRDDVINYCITNKVAGIGWPVNIVPQSAQEYELAALAEYKSRCSAIAFAKKISIGHFIWTRDGHGNYYLGRVVGAWFYCNKEECNDLDIPNQIPCDWMEVGLDEKVPGKIVACFRSPRTLQSIEDEDKSMLQQSAWIFGSNTKDELLLHATRQELNAKDFFRLISSEDCEDVVGLYLQKMKGYCIIPSSCKKDTVGHEFILKHSETFELALVQVKQGKVPLSNKSLGKADHIFLFTTEGYASSESSNVTILSADELFSFVKQYERLLPEKIRYHFSINTQSLPHPATV</sequence>
<reference evidence="1 2" key="1">
    <citation type="submission" date="2021-03" db="EMBL/GenBank/DDBJ databases">
        <title>Fibrella sp. HMF5036 genome sequencing and assembly.</title>
        <authorList>
            <person name="Kang H."/>
            <person name="Kim H."/>
            <person name="Bae S."/>
            <person name="Joh K."/>
        </authorList>
    </citation>
    <scope>NUCLEOTIDE SEQUENCE [LARGE SCALE GENOMIC DNA]</scope>
    <source>
        <strain evidence="1 2">HMF5036</strain>
    </source>
</reference>